<organism evidence="8 9">
    <name type="scientific">Pseudooceanicola algae</name>
    <dbReference type="NCBI Taxonomy" id="1537215"/>
    <lineage>
        <taxon>Bacteria</taxon>
        <taxon>Pseudomonadati</taxon>
        <taxon>Pseudomonadota</taxon>
        <taxon>Alphaproteobacteria</taxon>
        <taxon>Rhodobacterales</taxon>
        <taxon>Paracoccaceae</taxon>
        <taxon>Pseudooceanicola</taxon>
    </lineage>
</organism>
<dbReference type="PROSITE" id="PS01271">
    <property type="entry name" value="NA_SULFATE"/>
    <property type="match status" value="1"/>
</dbReference>
<keyword evidence="2" id="KW-0813">Transport</keyword>
<feature type="domain" description="RCK C-terminal" evidence="7">
    <location>
        <begin position="215"/>
        <end position="301"/>
    </location>
</feature>
<keyword evidence="4" id="KW-0677">Repeat</keyword>
<evidence type="ECO:0000313" key="8">
    <source>
        <dbReference type="EMBL" id="QPM90009.1"/>
    </source>
</evidence>
<keyword evidence="5" id="KW-1133">Transmembrane helix</keyword>
<dbReference type="RefSeq" id="WP_119840639.1">
    <property type="nucleotide sequence ID" value="NZ_CP060436.1"/>
</dbReference>
<dbReference type="Pfam" id="PF03600">
    <property type="entry name" value="CitMHS"/>
    <property type="match status" value="1"/>
</dbReference>
<protein>
    <recommendedName>
        <fullName evidence="7">RCK C-terminal domain-containing protein</fullName>
    </recommendedName>
</protein>
<dbReference type="InterPro" id="IPR031312">
    <property type="entry name" value="Na/sul_symport_CS"/>
</dbReference>
<gene>
    <name evidence="8" type="ORF">PSAL_012400</name>
</gene>
<dbReference type="InterPro" id="IPR004680">
    <property type="entry name" value="Cit_transptr-like_dom"/>
</dbReference>
<dbReference type="EMBL" id="CP060436">
    <property type="protein sequence ID" value="QPM90009.1"/>
    <property type="molecule type" value="Genomic_DNA"/>
</dbReference>
<comment type="subcellular location">
    <subcellularLocation>
        <location evidence="1">Membrane</location>
        <topology evidence="1">Multi-pass membrane protein</topology>
    </subcellularLocation>
</comment>
<dbReference type="Proteomes" id="UP000283786">
    <property type="component" value="Chromosome"/>
</dbReference>
<evidence type="ECO:0000256" key="2">
    <source>
        <dbReference type="ARBA" id="ARBA00022448"/>
    </source>
</evidence>
<dbReference type="GO" id="GO:0008324">
    <property type="term" value="F:monoatomic cation transmembrane transporter activity"/>
    <property type="evidence" value="ECO:0007669"/>
    <property type="project" value="InterPro"/>
</dbReference>
<dbReference type="PANTHER" id="PTHR43652">
    <property type="entry name" value="BASIC AMINO ACID ANTIPORTER YFCC-RELATED"/>
    <property type="match status" value="1"/>
</dbReference>
<dbReference type="InterPro" id="IPR006037">
    <property type="entry name" value="RCK_C"/>
</dbReference>
<dbReference type="PROSITE" id="PS51202">
    <property type="entry name" value="RCK_C"/>
    <property type="match status" value="2"/>
</dbReference>
<evidence type="ECO:0000259" key="7">
    <source>
        <dbReference type="PROSITE" id="PS51202"/>
    </source>
</evidence>
<dbReference type="InterPro" id="IPR036721">
    <property type="entry name" value="RCK_C_sf"/>
</dbReference>
<sequence>MLFDLGSASPLVAPILATAVILVVFATFMTERFPADVVALCGAAAALFLGLADDDDLLSALANPALATIGAMFLISAGLVRTGALEGLIVLLTRLSRRNAPLAVLALLLVAAGASAVLNNTPVAMVLIPVTIGLAQQMKSAPSRLLMPLSFMVILGGTVTLIGTSTNLLIDGVARDLGFAPFGLFEIAPMGLILAAVGGTFLAILAPRLLPDRPTVAAHLGARESRSWLTDLFIPEGSALIGANPTQIPALRHGGGRVVDVIRGDASLRRVLTEARIEAGDILILRTRDSEIAGLRDGAARGAHLAPAGALPPAEAAPARLRRASMAELLVAPRSRAEGQSLGALRWRRRFGVYPLALHRRGADIRARLETTPLAAGDTLLIDGTAEDIARLAKDQDLILLSPSPSRAFRRGKAPVAGAILLGTVLLAAFNIAPILPLSFIGAALMLATGCISVEEGLGAVDGRLLLLIMSMLVLGKALDGSGAVAIAVKALAPLLQDSSPWLALALTYAVTSIVTEMITNNAVAVLMTPVAAGLAVGLGVDPRPFIVAVMFAASASFATPIGYQTNTLVYNAGGYRFTDFLRLGLPMNLVCGIVTVAAIPLFWPF</sequence>
<dbReference type="SUPFAM" id="SSF116726">
    <property type="entry name" value="TrkA C-terminal domain-like"/>
    <property type="match status" value="2"/>
</dbReference>
<keyword evidence="6" id="KW-0472">Membrane</keyword>
<evidence type="ECO:0000256" key="4">
    <source>
        <dbReference type="ARBA" id="ARBA00022737"/>
    </source>
</evidence>
<keyword evidence="3" id="KW-0812">Transmembrane</keyword>
<dbReference type="GO" id="GO:0005886">
    <property type="term" value="C:plasma membrane"/>
    <property type="evidence" value="ECO:0007669"/>
    <property type="project" value="TreeGrafter"/>
</dbReference>
<evidence type="ECO:0000256" key="5">
    <source>
        <dbReference type="ARBA" id="ARBA00022989"/>
    </source>
</evidence>
<dbReference type="InterPro" id="IPR051679">
    <property type="entry name" value="DASS-Related_Transporters"/>
</dbReference>
<keyword evidence="9" id="KW-1185">Reference proteome</keyword>
<evidence type="ECO:0000256" key="6">
    <source>
        <dbReference type="ARBA" id="ARBA00023136"/>
    </source>
</evidence>
<dbReference type="KEGG" id="palw:PSAL_012400"/>
<dbReference type="GO" id="GO:0006813">
    <property type="term" value="P:potassium ion transport"/>
    <property type="evidence" value="ECO:0007669"/>
    <property type="project" value="InterPro"/>
</dbReference>
<dbReference type="Pfam" id="PF02080">
    <property type="entry name" value="TrkA_C"/>
    <property type="match status" value="1"/>
</dbReference>
<evidence type="ECO:0000313" key="9">
    <source>
        <dbReference type="Proteomes" id="UP000283786"/>
    </source>
</evidence>
<dbReference type="OrthoDB" id="9809303at2"/>
<evidence type="ECO:0000256" key="3">
    <source>
        <dbReference type="ARBA" id="ARBA00022692"/>
    </source>
</evidence>
<reference evidence="8 9" key="1">
    <citation type="submission" date="2020-08" db="EMBL/GenBank/DDBJ databases">
        <title>Genome sequence of Rhodobacteraceae bacterium Lw-13e.</title>
        <authorList>
            <person name="Poehlein A."/>
            <person name="Wolter L."/>
            <person name="Daniel R."/>
            <person name="Brinkhoff T."/>
        </authorList>
    </citation>
    <scope>NUCLEOTIDE SEQUENCE [LARGE SCALE GENOMIC DNA]</scope>
    <source>
        <strain evidence="8 9">Lw-13e</strain>
    </source>
</reference>
<proteinExistence type="predicted"/>
<feature type="domain" description="RCK C-terminal" evidence="7">
    <location>
        <begin position="314"/>
        <end position="398"/>
    </location>
</feature>
<name>A0A418SCB4_9RHOB</name>
<dbReference type="Gene3D" id="3.30.70.1450">
    <property type="entry name" value="Regulator of K+ conductance, C-terminal domain"/>
    <property type="match status" value="2"/>
</dbReference>
<accession>A0A418SCB4</accession>
<dbReference type="PANTHER" id="PTHR43652:SF2">
    <property type="entry name" value="BASIC AMINO ACID ANTIPORTER YFCC-RELATED"/>
    <property type="match status" value="1"/>
</dbReference>
<dbReference type="AlphaFoldDB" id="A0A418SCB4"/>
<evidence type="ECO:0000256" key="1">
    <source>
        <dbReference type="ARBA" id="ARBA00004141"/>
    </source>
</evidence>